<name>A0A1M5T391_9FIRM</name>
<keyword evidence="2" id="KW-0413">Isomerase</keyword>
<dbReference type="GO" id="GO:0016853">
    <property type="term" value="F:isomerase activity"/>
    <property type="evidence" value="ECO:0007669"/>
    <property type="project" value="UniProtKB-KW"/>
</dbReference>
<dbReference type="InterPro" id="IPR013740">
    <property type="entry name" value="Redoxin"/>
</dbReference>
<dbReference type="InterPro" id="IPR013766">
    <property type="entry name" value="Thioredoxin_domain"/>
</dbReference>
<accession>A0A1M5T391</accession>
<evidence type="ECO:0000313" key="2">
    <source>
        <dbReference type="EMBL" id="SHH44823.1"/>
    </source>
</evidence>
<dbReference type="OrthoDB" id="9809733at2"/>
<dbReference type="RefSeq" id="WP_073195716.1">
    <property type="nucleotide sequence ID" value="NZ_FQXO01000017.1"/>
</dbReference>
<evidence type="ECO:0000259" key="1">
    <source>
        <dbReference type="PROSITE" id="PS51352"/>
    </source>
</evidence>
<dbReference type="CDD" id="cd02966">
    <property type="entry name" value="TlpA_like_family"/>
    <property type="match status" value="1"/>
</dbReference>
<dbReference type="EMBL" id="FQXO01000017">
    <property type="protein sequence ID" value="SHH44823.1"/>
    <property type="molecule type" value="Genomic_DNA"/>
</dbReference>
<organism evidence="2 3">
    <name type="scientific">Caloranaerobacter azorensis DSM 13643</name>
    <dbReference type="NCBI Taxonomy" id="1121264"/>
    <lineage>
        <taxon>Bacteria</taxon>
        <taxon>Bacillati</taxon>
        <taxon>Bacillota</taxon>
        <taxon>Tissierellia</taxon>
        <taxon>Tissierellales</taxon>
        <taxon>Thermohalobacteraceae</taxon>
        <taxon>Caloranaerobacter</taxon>
    </lineage>
</organism>
<feature type="domain" description="Thioredoxin" evidence="1">
    <location>
        <begin position="29"/>
        <end position="172"/>
    </location>
</feature>
<dbReference type="InterPro" id="IPR036249">
    <property type="entry name" value="Thioredoxin-like_sf"/>
</dbReference>
<sequence>MKKIVSFILILVLGVNIVGCSTKKEQASLEDLKVMPQFELKSVNGDKVNNEIFKDKKLTMLNVWSTGCGACIEELPDLQALHTEMKNKGVNIIGIVADGINNEIYALDILRKSGVTFVNIIPNEKFVNDFVGRITVVPVSIFVNSKGEIVGEIVIGSRSKEGYKKIIEEILKNVQ</sequence>
<dbReference type="PANTHER" id="PTHR42852">
    <property type="entry name" value="THIOL:DISULFIDE INTERCHANGE PROTEIN DSBE"/>
    <property type="match status" value="1"/>
</dbReference>
<dbReference type="PROSITE" id="PS51352">
    <property type="entry name" value="THIOREDOXIN_2"/>
    <property type="match status" value="1"/>
</dbReference>
<protein>
    <submittedName>
        <fullName evidence="2">Thiol-disulfide isomerase or thioredoxin</fullName>
    </submittedName>
</protein>
<reference evidence="3" key="1">
    <citation type="submission" date="2016-11" db="EMBL/GenBank/DDBJ databases">
        <authorList>
            <person name="Varghese N."/>
            <person name="Submissions S."/>
        </authorList>
    </citation>
    <scope>NUCLEOTIDE SEQUENCE [LARGE SCALE GENOMIC DNA]</scope>
    <source>
        <strain evidence="3">DSM 13643</strain>
    </source>
</reference>
<gene>
    <name evidence="2" type="ORF">SAMN02745135_00829</name>
</gene>
<dbReference type="InterPro" id="IPR050553">
    <property type="entry name" value="Thioredoxin_ResA/DsbE_sf"/>
</dbReference>
<dbReference type="PANTHER" id="PTHR42852:SF13">
    <property type="entry name" value="PROTEIN DIPZ"/>
    <property type="match status" value="1"/>
</dbReference>
<proteinExistence type="predicted"/>
<dbReference type="Gene3D" id="3.40.30.10">
    <property type="entry name" value="Glutaredoxin"/>
    <property type="match status" value="1"/>
</dbReference>
<dbReference type="Proteomes" id="UP000183967">
    <property type="component" value="Unassembled WGS sequence"/>
</dbReference>
<dbReference type="GO" id="GO:0016491">
    <property type="term" value="F:oxidoreductase activity"/>
    <property type="evidence" value="ECO:0007669"/>
    <property type="project" value="InterPro"/>
</dbReference>
<keyword evidence="3" id="KW-1185">Reference proteome</keyword>
<dbReference type="SUPFAM" id="SSF52833">
    <property type="entry name" value="Thioredoxin-like"/>
    <property type="match status" value="1"/>
</dbReference>
<dbReference type="AlphaFoldDB" id="A0A1M5T391"/>
<dbReference type="Pfam" id="PF08534">
    <property type="entry name" value="Redoxin"/>
    <property type="match status" value="1"/>
</dbReference>
<evidence type="ECO:0000313" key="3">
    <source>
        <dbReference type="Proteomes" id="UP000183967"/>
    </source>
</evidence>